<dbReference type="EMBL" id="JACVEW010000012">
    <property type="protein sequence ID" value="MBP0048937.1"/>
    <property type="molecule type" value="Genomic_DNA"/>
</dbReference>
<comment type="caution">
    <text evidence="2">The sequence shown here is derived from an EMBL/GenBank/DDBJ whole genome shotgun (WGS) entry which is preliminary data.</text>
</comment>
<dbReference type="SUPFAM" id="SSF75304">
    <property type="entry name" value="Amidase signature (AS) enzymes"/>
    <property type="match status" value="1"/>
</dbReference>
<dbReference type="InterPro" id="IPR023631">
    <property type="entry name" value="Amidase_dom"/>
</dbReference>
<dbReference type="PANTHER" id="PTHR11895:SF151">
    <property type="entry name" value="GLUTAMYL-TRNA(GLN) AMIDOTRANSFERASE SUBUNIT A"/>
    <property type="match status" value="1"/>
</dbReference>
<proteinExistence type="predicted"/>
<dbReference type="Proteomes" id="UP000810171">
    <property type="component" value="Unassembled WGS sequence"/>
</dbReference>
<sequence>MKNQKAWHEVGLREALNAIEKQECSAVDVINACFDRIEAREPVVGAWQYRLTREEYLSHYRQHQGFYEQSLLKGLPVGIKDIIDTADMPTEMGSPIHQGREPVNDASCVGLIRQAGGIVLGKTVTTEFAYFKPGKTANPRDLQRTPGGSSSGSAAAVADAMVPVALGSQTAASVIRPAAYCGAAGYVGTRGEFSLRGVQPLAQSLDSLGILARHAEDIDLMRAILLRNSRANGPEINARPTRIAICPGHLVGETDSAMEHAIERLEALLQAEGVETTRLDQAAGLSELVEHHQTIMAYEVARNLVEESAQLDQLSAPLLDLIDKGLQMERSEYLRALQCVDKARSDLWARHDKVDAVLAPAAPGVAPLGLGKTGAPHMSRPWQVMGLPVVTLPGLTDQQGLPLGIQLAGRMHEDQKLLDMARWLETLLTGA</sequence>
<organism evidence="2 3">
    <name type="scientific">Marinobacterium alkalitolerans</name>
    <dbReference type="NCBI Taxonomy" id="1542925"/>
    <lineage>
        <taxon>Bacteria</taxon>
        <taxon>Pseudomonadati</taxon>
        <taxon>Pseudomonadota</taxon>
        <taxon>Gammaproteobacteria</taxon>
        <taxon>Oceanospirillales</taxon>
        <taxon>Oceanospirillaceae</taxon>
        <taxon>Marinobacterium</taxon>
    </lineage>
</organism>
<reference evidence="2 3" key="1">
    <citation type="submission" date="2020-09" db="EMBL/GenBank/DDBJ databases">
        <authorList>
            <person name="Tanuku N.R.S."/>
        </authorList>
    </citation>
    <scope>NUCLEOTIDE SEQUENCE [LARGE SCALE GENOMIC DNA]</scope>
    <source>
        <strain evidence="2 3">AK62</strain>
    </source>
</reference>
<evidence type="ECO:0000313" key="3">
    <source>
        <dbReference type="Proteomes" id="UP000810171"/>
    </source>
</evidence>
<gene>
    <name evidence="2" type="ORF">H9C73_09320</name>
</gene>
<accession>A0ABS3ZB56</accession>
<dbReference type="PANTHER" id="PTHR11895">
    <property type="entry name" value="TRANSAMIDASE"/>
    <property type="match status" value="1"/>
</dbReference>
<dbReference type="RefSeq" id="WP_209287553.1">
    <property type="nucleotide sequence ID" value="NZ_JACVEW010000012.1"/>
</dbReference>
<evidence type="ECO:0000259" key="1">
    <source>
        <dbReference type="Pfam" id="PF01425"/>
    </source>
</evidence>
<feature type="domain" description="Amidase" evidence="1">
    <location>
        <begin position="28"/>
        <end position="418"/>
    </location>
</feature>
<dbReference type="Pfam" id="PF01425">
    <property type="entry name" value="Amidase"/>
    <property type="match status" value="1"/>
</dbReference>
<name>A0ABS3ZB56_9GAMM</name>
<keyword evidence="3" id="KW-1185">Reference proteome</keyword>
<dbReference type="InterPro" id="IPR036928">
    <property type="entry name" value="AS_sf"/>
</dbReference>
<dbReference type="InterPro" id="IPR000120">
    <property type="entry name" value="Amidase"/>
</dbReference>
<evidence type="ECO:0000313" key="2">
    <source>
        <dbReference type="EMBL" id="MBP0048937.1"/>
    </source>
</evidence>
<protein>
    <submittedName>
        <fullName evidence="2">Amidase</fullName>
    </submittedName>
</protein>
<dbReference type="Gene3D" id="3.90.1300.10">
    <property type="entry name" value="Amidase signature (AS) domain"/>
    <property type="match status" value="1"/>
</dbReference>